<sequence>MVEKAFPSQTRHLHKSGDFSREEVRLANRNPGIALEMLAHDITPMGMHYQLNHFDIPVIDSDSWSLPVTGLLENPLSLDLGDLMKLPKNEQTVTLECAGNGRAQFTERKQSMPWFSEAVGTAVWSGARLIDVLAQAGLKATASEVVFIGADRGFDDGTEHHFARSLNLEQTGHPEILLAYEMNGQPLPVQHGFPLRLIVPGWFGVASVKWLKAVEVIDHVFEGYQQAVNYHYRDHAEDPGVPITEMKVKSLLMPPGIP</sequence>
<dbReference type="GO" id="GO:0043546">
    <property type="term" value="F:molybdopterin cofactor binding"/>
    <property type="evidence" value="ECO:0007669"/>
    <property type="project" value="TreeGrafter"/>
</dbReference>
<dbReference type="GO" id="GO:0008482">
    <property type="term" value="F:sulfite oxidase activity"/>
    <property type="evidence" value="ECO:0007669"/>
    <property type="project" value="TreeGrafter"/>
</dbReference>
<evidence type="ECO:0000259" key="1">
    <source>
        <dbReference type="Pfam" id="PF00174"/>
    </source>
</evidence>
<dbReference type="InterPro" id="IPR036374">
    <property type="entry name" value="OxRdtase_Mopterin-bd_sf"/>
</dbReference>
<accession>A0A382VD74</accession>
<dbReference type="EMBL" id="UINC01151056">
    <property type="protein sequence ID" value="SVD44444.1"/>
    <property type="molecule type" value="Genomic_DNA"/>
</dbReference>
<feature type="domain" description="Oxidoreductase molybdopterin-binding" evidence="1">
    <location>
        <begin position="53"/>
        <end position="224"/>
    </location>
</feature>
<dbReference type="GO" id="GO:0006790">
    <property type="term" value="P:sulfur compound metabolic process"/>
    <property type="evidence" value="ECO:0007669"/>
    <property type="project" value="TreeGrafter"/>
</dbReference>
<dbReference type="Gene3D" id="3.90.420.10">
    <property type="entry name" value="Oxidoreductase, molybdopterin-binding domain"/>
    <property type="match status" value="1"/>
</dbReference>
<dbReference type="SUPFAM" id="SSF56524">
    <property type="entry name" value="Oxidoreductase molybdopterin-binding domain"/>
    <property type="match status" value="1"/>
</dbReference>
<evidence type="ECO:0000313" key="2">
    <source>
        <dbReference type="EMBL" id="SVD44444.1"/>
    </source>
</evidence>
<protein>
    <recommendedName>
        <fullName evidence="1">Oxidoreductase molybdopterin-binding domain-containing protein</fullName>
    </recommendedName>
</protein>
<dbReference type="PANTHER" id="PTHR19372:SF7">
    <property type="entry name" value="SULFITE OXIDASE, MITOCHONDRIAL"/>
    <property type="match status" value="1"/>
</dbReference>
<dbReference type="PRINTS" id="PR00407">
    <property type="entry name" value="EUMOPTERIN"/>
</dbReference>
<organism evidence="2">
    <name type="scientific">marine metagenome</name>
    <dbReference type="NCBI Taxonomy" id="408172"/>
    <lineage>
        <taxon>unclassified sequences</taxon>
        <taxon>metagenomes</taxon>
        <taxon>ecological metagenomes</taxon>
    </lineage>
</organism>
<reference evidence="2" key="1">
    <citation type="submission" date="2018-05" db="EMBL/GenBank/DDBJ databases">
        <authorList>
            <person name="Lanie J.A."/>
            <person name="Ng W.-L."/>
            <person name="Kazmierczak K.M."/>
            <person name="Andrzejewski T.M."/>
            <person name="Davidsen T.M."/>
            <person name="Wayne K.J."/>
            <person name="Tettelin H."/>
            <person name="Glass J.I."/>
            <person name="Rusch D."/>
            <person name="Podicherti R."/>
            <person name="Tsui H.-C.T."/>
            <person name="Winkler M.E."/>
        </authorList>
    </citation>
    <scope>NUCLEOTIDE SEQUENCE</scope>
</reference>
<gene>
    <name evidence="2" type="ORF">METZ01_LOCUS397298</name>
</gene>
<dbReference type="AlphaFoldDB" id="A0A382VD74"/>
<proteinExistence type="predicted"/>
<dbReference type="PANTHER" id="PTHR19372">
    <property type="entry name" value="SULFITE REDUCTASE"/>
    <property type="match status" value="1"/>
</dbReference>
<dbReference type="InterPro" id="IPR008335">
    <property type="entry name" value="Mopterin_OxRdtase_euk"/>
</dbReference>
<dbReference type="Pfam" id="PF00174">
    <property type="entry name" value="Oxidored_molyb"/>
    <property type="match status" value="1"/>
</dbReference>
<feature type="non-terminal residue" evidence="2">
    <location>
        <position position="258"/>
    </location>
</feature>
<name>A0A382VD74_9ZZZZ</name>
<dbReference type="InterPro" id="IPR000572">
    <property type="entry name" value="OxRdtase_Mopterin-bd_dom"/>
</dbReference>
<dbReference type="GO" id="GO:0020037">
    <property type="term" value="F:heme binding"/>
    <property type="evidence" value="ECO:0007669"/>
    <property type="project" value="TreeGrafter"/>
</dbReference>